<dbReference type="PANTHER" id="PTHR38479:SF2">
    <property type="entry name" value="WINGED HELIX DNA-BINDING DOMAIN-CONTAINING PROTEIN"/>
    <property type="match status" value="1"/>
</dbReference>
<protein>
    <submittedName>
        <fullName evidence="1">Winged helix DNA-binding protein</fullName>
    </submittedName>
</protein>
<dbReference type="PANTHER" id="PTHR38479">
    <property type="entry name" value="LMO0824 PROTEIN"/>
    <property type="match status" value="1"/>
</dbReference>
<organism evidence="1 2">
    <name type="scientific">Thermomonospora umbrina</name>
    <dbReference type="NCBI Taxonomy" id="111806"/>
    <lineage>
        <taxon>Bacteria</taxon>
        <taxon>Bacillati</taxon>
        <taxon>Actinomycetota</taxon>
        <taxon>Actinomycetes</taxon>
        <taxon>Streptosporangiales</taxon>
        <taxon>Thermomonosporaceae</taxon>
        <taxon>Thermomonospora</taxon>
    </lineage>
</organism>
<accession>A0A3D9SPX4</accession>
<dbReference type="AlphaFoldDB" id="A0A3D9SPX4"/>
<dbReference type="Pfam" id="PF06224">
    <property type="entry name" value="AlkZ-like"/>
    <property type="match status" value="1"/>
</dbReference>
<comment type="caution">
    <text evidence="1">The sequence shown here is derived from an EMBL/GenBank/DDBJ whole genome shotgun (WGS) entry which is preliminary data.</text>
</comment>
<evidence type="ECO:0000313" key="2">
    <source>
        <dbReference type="Proteomes" id="UP000256661"/>
    </source>
</evidence>
<gene>
    <name evidence="1" type="ORF">DFJ69_0354</name>
</gene>
<proteinExistence type="predicted"/>
<dbReference type="EMBL" id="QTTT01000001">
    <property type="protein sequence ID" value="REE94985.1"/>
    <property type="molecule type" value="Genomic_DNA"/>
</dbReference>
<dbReference type="InterPro" id="IPR009351">
    <property type="entry name" value="AlkZ-like"/>
</dbReference>
<sequence>MGRATIEVDRTRVMAYRVEAHGLDRPVDGEPAVLDLGVQDTPPGTAAVALAARGWTAPEDGSTVLTWSTRGAPHLHRRADLTMLARALWPLSDADATARISSARIKEGAASGIAAFRAAAEAMREVVTGPMPKGEVSRAVSDLVPPELTYECAACAARHISGALFQQVGAAAGVQLVPGRGTVLAPVEGSPGVPAEASGTDRLIEAYLRLLGPAAPAEAAKFLGTTVTALRPVWPEGLTEVRVDGLSRWLPADRLAALRDAPPPRGVRLLAAHDPFMQARDRDLLIPDKARHKAVWRPLGNPGALLADGEIRGTWRARMAGRTRLEVTVTPFEPLAAYTRAETEEQAARSATARGAADTRVLWADD</sequence>
<dbReference type="RefSeq" id="WP_170177505.1">
    <property type="nucleotide sequence ID" value="NZ_QTTT01000001.1"/>
</dbReference>
<name>A0A3D9SPX4_9ACTN</name>
<dbReference type="Proteomes" id="UP000256661">
    <property type="component" value="Unassembled WGS sequence"/>
</dbReference>
<keyword evidence="1" id="KW-0238">DNA-binding</keyword>
<dbReference type="GO" id="GO:0003677">
    <property type="term" value="F:DNA binding"/>
    <property type="evidence" value="ECO:0007669"/>
    <property type="project" value="UniProtKB-KW"/>
</dbReference>
<keyword evidence="2" id="KW-1185">Reference proteome</keyword>
<evidence type="ECO:0000313" key="1">
    <source>
        <dbReference type="EMBL" id="REE94985.1"/>
    </source>
</evidence>
<reference evidence="1 2" key="1">
    <citation type="submission" date="2018-08" db="EMBL/GenBank/DDBJ databases">
        <title>Sequencing the genomes of 1000 actinobacteria strains.</title>
        <authorList>
            <person name="Klenk H.-P."/>
        </authorList>
    </citation>
    <scope>NUCLEOTIDE SEQUENCE [LARGE SCALE GENOMIC DNA]</scope>
    <source>
        <strain evidence="1 2">DSM 43927</strain>
    </source>
</reference>